<organism evidence="1">
    <name type="scientific">Candidatus Nitrotoga fabula</name>
    <dbReference type="NCBI Taxonomy" id="2182327"/>
    <lineage>
        <taxon>Bacteria</taxon>
        <taxon>Pseudomonadati</taxon>
        <taxon>Pseudomonadota</taxon>
        <taxon>Betaproteobacteria</taxon>
        <taxon>Nitrosomonadales</taxon>
        <taxon>Gallionellaceae</taxon>
        <taxon>Candidatus Nitrotoga</taxon>
    </lineage>
</organism>
<dbReference type="AlphaFoldDB" id="A0A2X0REV2"/>
<reference evidence="1" key="1">
    <citation type="submission" date="2018-05" db="EMBL/GenBank/DDBJ databases">
        <authorList>
            <person name="Lanie J.A."/>
            <person name="Ng W.-L."/>
            <person name="Kazmierczak K.M."/>
            <person name="Andrzejewski T.M."/>
            <person name="Davidsen T.M."/>
            <person name="Wayne K.J."/>
            <person name="Tettelin H."/>
            <person name="Glass J.I."/>
            <person name="Rusch D."/>
            <person name="Podicherti R."/>
            <person name="Tsui H.-C.T."/>
            <person name="Winkler M.E."/>
        </authorList>
    </citation>
    <scope>NUCLEOTIDE SEQUENCE</scope>
    <source>
        <strain evidence="1">KNB</strain>
    </source>
</reference>
<accession>A0A2X0REV2</accession>
<protein>
    <submittedName>
        <fullName evidence="1">Uncharacterized protein</fullName>
    </submittedName>
</protein>
<name>A0A2X0REV2_9PROT</name>
<evidence type="ECO:0000313" key="1">
    <source>
        <dbReference type="EMBL" id="SPS06224.1"/>
    </source>
</evidence>
<sequence>MVQGTQIQKQVRSTVENVLDSKLPESYDRVLFREKCDNVSHLMLDYAIHHRKWAA</sequence>
<gene>
    <name evidence="1" type="ORF">NITFAB_1814</name>
</gene>
<dbReference type="EMBL" id="LS423452">
    <property type="protein sequence ID" value="SPS06224.1"/>
    <property type="molecule type" value="Genomic_DNA"/>
</dbReference>
<proteinExistence type="predicted"/>